<dbReference type="PANTHER" id="PTHR30055:SF234">
    <property type="entry name" value="HTH-TYPE TRANSCRIPTIONAL REGULATOR BETI"/>
    <property type="match status" value="1"/>
</dbReference>
<dbReference type="InterPro" id="IPR001647">
    <property type="entry name" value="HTH_TetR"/>
</dbReference>
<feature type="domain" description="HTH tetR-type" evidence="4">
    <location>
        <begin position="17"/>
        <end position="64"/>
    </location>
</feature>
<reference evidence="6 7" key="1">
    <citation type="journal article" date="2019" name="Int. J. Syst. Evol. Microbiol.">
        <title>The Global Catalogue of Microorganisms (GCM) 10K type strain sequencing project: providing services to taxonomists for standard genome sequencing and annotation.</title>
        <authorList>
            <consortium name="The Broad Institute Genomics Platform"/>
            <consortium name="The Broad Institute Genome Sequencing Center for Infectious Disease"/>
            <person name="Wu L."/>
            <person name="Ma J."/>
        </authorList>
    </citation>
    <scope>NUCLEOTIDE SEQUENCE [LARGE SCALE GENOMIC DNA]</scope>
    <source>
        <strain evidence="6 7">JCM 16001</strain>
    </source>
</reference>
<protein>
    <submittedName>
        <fullName evidence="6">TetR/AcrR family transcriptional regulator</fullName>
    </submittedName>
</protein>
<dbReference type="InterPro" id="IPR009057">
    <property type="entry name" value="Homeodomain-like_sf"/>
</dbReference>
<keyword evidence="3" id="KW-0804">Transcription</keyword>
<name>A0ABN2HJJ5_9ACTN</name>
<evidence type="ECO:0000256" key="2">
    <source>
        <dbReference type="ARBA" id="ARBA00023125"/>
    </source>
</evidence>
<keyword evidence="7" id="KW-1185">Reference proteome</keyword>
<evidence type="ECO:0000259" key="4">
    <source>
        <dbReference type="Pfam" id="PF00440"/>
    </source>
</evidence>
<feature type="domain" description="PsrA tetracyclin repressor-like C-terminal" evidence="5">
    <location>
        <begin position="95"/>
        <end position="199"/>
    </location>
</feature>
<dbReference type="InterPro" id="IPR041586">
    <property type="entry name" value="PsrA_TetR_C"/>
</dbReference>
<dbReference type="SUPFAM" id="SSF46689">
    <property type="entry name" value="Homeodomain-like"/>
    <property type="match status" value="1"/>
</dbReference>
<comment type="caution">
    <text evidence="6">The sequence shown here is derived from an EMBL/GenBank/DDBJ whole genome shotgun (WGS) entry which is preliminary data.</text>
</comment>
<gene>
    <name evidence="6" type="ORF">GCM10009830_40530</name>
</gene>
<dbReference type="EMBL" id="BAAAQF010000020">
    <property type="protein sequence ID" value="GAA1688835.1"/>
    <property type="molecule type" value="Genomic_DNA"/>
</dbReference>
<evidence type="ECO:0000313" key="7">
    <source>
        <dbReference type="Proteomes" id="UP001499851"/>
    </source>
</evidence>
<proteinExistence type="predicted"/>
<accession>A0ABN2HJJ5</accession>
<evidence type="ECO:0000256" key="3">
    <source>
        <dbReference type="ARBA" id="ARBA00023163"/>
    </source>
</evidence>
<dbReference type="InterPro" id="IPR050109">
    <property type="entry name" value="HTH-type_TetR-like_transc_reg"/>
</dbReference>
<dbReference type="RefSeq" id="WP_344490283.1">
    <property type="nucleotide sequence ID" value="NZ_BAAAQF010000020.1"/>
</dbReference>
<dbReference type="Pfam" id="PF00440">
    <property type="entry name" value="TetR_N"/>
    <property type="match status" value="1"/>
</dbReference>
<dbReference type="Proteomes" id="UP001499851">
    <property type="component" value="Unassembled WGS sequence"/>
</dbReference>
<dbReference type="Gene3D" id="1.10.357.10">
    <property type="entry name" value="Tetracycline Repressor, domain 2"/>
    <property type="match status" value="1"/>
</dbReference>
<keyword evidence="1" id="KW-0805">Transcription regulation</keyword>
<keyword evidence="2" id="KW-0238">DNA-binding</keyword>
<dbReference type="Pfam" id="PF17939">
    <property type="entry name" value="TetR_C_30"/>
    <property type="match status" value="1"/>
</dbReference>
<sequence length="219" mass="23612">MSTSTRATRVAATREAIITAAERLIAEQGVAAVSNRQISEAAGQGNNTAVGYHFGTKADLVRAVIAKHMDDIERLRIERLERLGPEPALRDWVACFVMPTMDHLGSLGGPTWFARFASQALSDPAMREVIADEAMEAPSLRRVTAGLDACLPHLPADVRAERDDMVRQLAVIVPAAREARIAAGAATARDTWHEAGLGLVDAIVGLLQAEYTELRELPP</sequence>
<evidence type="ECO:0000259" key="5">
    <source>
        <dbReference type="Pfam" id="PF17939"/>
    </source>
</evidence>
<evidence type="ECO:0000256" key="1">
    <source>
        <dbReference type="ARBA" id="ARBA00023015"/>
    </source>
</evidence>
<evidence type="ECO:0000313" key="6">
    <source>
        <dbReference type="EMBL" id="GAA1688835.1"/>
    </source>
</evidence>
<organism evidence="6 7">
    <name type="scientific">Glycomyces endophyticus</name>
    <dbReference type="NCBI Taxonomy" id="480996"/>
    <lineage>
        <taxon>Bacteria</taxon>
        <taxon>Bacillati</taxon>
        <taxon>Actinomycetota</taxon>
        <taxon>Actinomycetes</taxon>
        <taxon>Glycomycetales</taxon>
        <taxon>Glycomycetaceae</taxon>
        <taxon>Glycomyces</taxon>
    </lineage>
</organism>
<dbReference type="PANTHER" id="PTHR30055">
    <property type="entry name" value="HTH-TYPE TRANSCRIPTIONAL REGULATOR RUTR"/>
    <property type="match status" value="1"/>
</dbReference>